<keyword evidence="4 5" id="KW-0697">Rotamase</keyword>
<evidence type="ECO:0000256" key="5">
    <source>
        <dbReference type="PROSITE-ProRule" id="PRU00278"/>
    </source>
</evidence>
<evidence type="ECO:0000313" key="8">
    <source>
        <dbReference type="EMBL" id="OTI61241.1"/>
    </source>
</evidence>
<proteinExistence type="inferred from homology"/>
<comment type="similarity">
    <text evidence="2">Belongs to the PpiC/parvulin rotamase family.</text>
</comment>
<dbReference type="EMBL" id="NFFZ01000007">
    <property type="protein sequence ID" value="OTI61241.1"/>
    <property type="molecule type" value="Genomic_DNA"/>
</dbReference>
<organism evidence="8 9">
    <name type="scientific">Pseudomonas aeruginosa</name>
    <dbReference type="NCBI Taxonomy" id="287"/>
    <lineage>
        <taxon>Bacteria</taxon>
        <taxon>Pseudomonadati</taxon>
        <taxon>Pseudomonadota</taxon>
        <taxon>Gammaproteobacteria</taxon>
        <taxon>Pseudomonadales</taxon>
        <taxon>Pseudomonadaceae</taxon>
        <taxon>Pseudomonas</taxon>
    </lineage>
</organism>
<dbReference type="Proteomes" id="UP000644192">
    <property type="component" value="Unassembled WGS sequence"/>
</dbReference>
<dbReference type="PANTHER" id="PTHR47245:SF2">
    <property type="entry name" value="PEPTIDYL-PROLYL CIS-TRANS ISOMERASE HP_0175-RELATED"/>
    <property type="match status" value="1"/>
</dbReference>
<keyword evidence="5 8" id="KW-0413">Isomerase</keyword>
<dbReference type="InterPro" id="IPR046357">
    <property type="entry name" value="PPIase_dom_sf"/>
</dbReference>
<protein>
    <recommendedName>
        <fullName evidence="3">peptidylprolyl isomerase</fullName>
        <ecNumber evidence="3">5.2.1.8</ecNumber>
    </recommendedName>
</protein>
<name>A0A241XPD4_PSEAI</name>
<comment type="caution">
    <text evidence="8">The sequence shown here is derived from an EMBL/GenBank/DDBJ whole genome shotgun (WGS) entry which is preliminary data.</text>
</comment>
<dbReference type="InterPro" id="IPR050245">
    <property type="entry name" value="PrsA_foldase"/>
</dbReference>
<evidence type="ECO:0000256" key="1">
    <source>
        <dbReference type="ARBA" id="ARBA00000971"/>
    </source>
</evidence>
<dbReference type="GO" id="GO:0003755">
    <property type="term" value="F:peptidyl-prolyl cis-trans isomerase activity"/>
    <property type="evidence" value="ECO:0007669"/>
    <property type="project" value="UniProtKB-KW"/>
</dbReference>
<dbReference type="EMBL" id="WXZT01000018">
    <property type="protein sequence ID" value="MZZ15348.1"/>
    <property type="molecule type" value="Genomic_DNA"/>
</dbReference>
<reference evidence="7" key="2">
    <citation type="submission" date="2020-01" db="EMBL/GenBank/DDBJ databases">
        <title>Bacteria Cultured from War Wounds Associated with the Conflict in Eastern Ukraine.</title>
        <authorList>
            <person name="Snesrud E."/>
            <person name="Galac M.R."/>
            <person name="Mc Gann P."/>
            <person name="Valentine K."/>
            <person name="Viacheslav K."/>
        </authorList>
    </citation>
    <scope>NUCLEOTIDE SEQUENCE</scope>
    <source>
        <strain evidence="7">VNMU148</strain>
    </source>
</reference>
<comment type="catalytic activity">
    <reaction evidence="1">
        <text>[protein]-peptidylproline (omega=180) = [protein]-peptidylproline (omega=0)</text>
        <dbReference type="Rhea" id="RHEA:16237"/>
        <dbReference type="Rhea" id="RHEA-COMP:10747"/>
        <dbReference type="Rhea" id="RHEA-COMP:10748"/>
        <dbReference type="ChEBI" id="CHEBI:83833"/>
        <dbReference type="ChEBI" id="CHEBI:83834"/>
        <dbReference type="EC" id="5.2.1.8"/>
    </reaction>
</comment>
<evidence type="ECO:0000256" key="3">
    <source>
        <dbReference type="ARBA" id="ARBA00013194"/>
    </source>
</evidence>
<dbReference type="PROSITE" id="PS50198">
    <property type="entry name" value="PPIC_PPIASE_2"/>
    <property type="match status" value="1"/>
</dbReference>
<evidence type="ECO:0000313" key="9">
    <source>
        <dbReference type="Proteomes" id="UP000194857"/>
    </source>
</evidence>
<dbReference type="Proteomes" id="UP000194857">
    <property type="component" value="Unassembled WGS sequence"/>
</dbReference>
<gene>
    <name evidence="8" type="ORF">CAZ10_15285</name>
    <name evidence="7" type="ORF">GUL26_24130</name>
</gene>
<sequence length="428" mass="48750">MHRLLSDRARGWRRALCGIVLGLLAWSAHGVPAKAPQDLRIDGEVLPGRSIDLLEQALSRVKFNTDPQQLRRGLVENRLLARAVEDQLTAQSRADLDASVEIEAGNLLEQVYGRRYREDLGPYLRQPRALSAERLREVLAPRSRGLVENSLLLDETQRREAAGVELIGWQFPGQPAQVLDLLSLYEGDNVQGQVELQQGNLAYLARQVQTRIRRDYLWYRLARDGFGPAERQGVRTLVRDKLVRHRYLHQIGLYSDFHHESDALRELAGKVSDKDAEAYYRRNLERYRNVAQVQAAHIRLADQASADKVYAELRGGLAFDEAVRRYSLADDRDRDPPGDLGLIRPQDGRLDLLRKTALIQKADTVSQPMRIDGAFEIVRVRSRKDRQLPLDDRSVRFEVNQAVAREQLAAQFETRLRNLLAGARVEGL</sequence>
<dbReference type="Gene3D" id="3.10.50.40">
    <property type="match status" value="1"/>
</dbReference>
<reference evidence="8 9" key="1">
    <citation type="submission" date="2017-05" db="EMBL/GenBank/DDBJ databases">
        <authorList>
            <person name="Song R."/>
            <person name="Chenine A.L."/>
            <person name="Ruprecht R.M."/>
        </authorList>
    </citation>
    <scope>NUCLEOTIDE SEQUENCE [LARGE SCALE GENOMIC DNA]</scope>
    <source>
        <strain evidence="8 9">S567_C10_BS</strain>
    </source>
</reference>
<dbReference type="InterPro" id="IPR000297">
    <property type="entry name" value="PPIase_PpiC"/>
</dbReference>
<evidence type="ECO:0000256" key="2">
    <source>
        <dbReference type="ARBA" id="ARBA00007656"/>
    </source>
</evidence>
<dbReference type="AlphaFoldDB" id="A0A241XPD4"/>
<feature type="domain" description="PpiC" evidence="6">
    <location>
        <begin position="290"/>
        <end position="382"/>
    </location>
</feature>
<dbReference type="Pfam" id="PF13145">
    <property type="entry name" value="Rotamase_2"/>
    <property type="match status" value="1"/>
</dbReference>
<dbReference type="PANTHER" id="PTHR47245">
    <property type="entry name" value="PEPTIDYLPROLYL ISOMERASE"/>
    <property type="match status" value="1"/>
</dbReference>
<dbReference type="RefSeq" id="WP_003158560.1">
    <property type="nucleotide sequence ID" value="NZ_BAABSN010000011.1"/>
</dbReference>
<evidence type="ECO:0000256" key="4">
    <source>
        <dbReference type="ARBA" id="ARBA00023110"/>
    </source>
</evidence>
<evidence type="ECO:0000313" key="7">
    <source>
        <dbReference type="EMBL" id="MZZ15348.1"/>
    </source>
</evidence>
<evidence type="ECO:0000259" key="6">
    <source>
        <dbReference type="PROSITE" id="PS50198"/>
    </source>
</evidence>
<dbReference type="EC" id="5.2.1.8" evidence="3"/>
<dbReference type="SUPFAM" id="SSF54534">
    <property type="entry name" value="FKBP-like"/>
    <property type="match status" value="1"/>
</dbReference>
<accession>A0A241XPD4</accession>